<feature type="region of interest" description="Disordered" evidence="5">
    <location>
        <begin position="1"/>
        <end position="47"/>
    </location>
</feature>
<dbReference type="EMBL" id="AHZU02001592">
    <property type="protein sequence ID" value="KFG30773.1"/>
    <property type="molecule type" value="Genomic_DNA"/>
</dbReference>
<feature type="compositionally biased region" description="Acidic residues" evidence="5">
    <location>
        <begin position="164"/>
        <end position="174"/>
    </location>
</feature>
<evidence type="ECO:0000313" key="8">
    <source>
        <dbReference type="EMBL" id="KFG30773.1"/>
    </source>
</evidence>
<dbReference type="InterPro" id="IPR001005">
    <property type="entry name" value="SANT/Myb"/>
</dbReference>
<dbReference type="PROSITE" id="PS51294">
    <property type="entry name" value="HTH_MYB"/>
    <property type="match status" value="2"/>
</dbReference>
<dbReference type="InterPro" id="IPR051575">
    <property type="entry name" value="Myb-like_DNA-bd"/>
</dbReference>
<keyword evidence="1" id="KW-0805">Transcription regulation</keyword>
<feature type="compositionally biased region" description="Pro residues" evidence="5">
    <location>
        <begin position="1"/>
        <end position="10"/>
    </location>
</feature>
<reference evidence="8 9" key="1">
    <citation type="submission" date="2014-02" db="EMBL/GenBank/DDBJ databases">
        <authorList>
            <person name="Sibley D."/>
            <person name="Venepally P."/>
            <person name="Karamycheva S."/>
            <person name="Hadjithomas M."/>
            <person name="Khan A."/>
            <person name="Brunk B."/>
            <person name="Roos D."/>
            <person name="Caler E."/>
            <person name="Lorenzi H."/>
        </authorList>
    </citation>
    <scope>NUCLEOTIDE SEQUENCE [LARGE SCALE GENOMIC DNA]</scope>
    <source>
        <strain evidence="8 9">GAB2-2007-GAL-DOM2</strain>
    </source>
</reference>
<feature type="domain" description="HTH myb-type" evidence="7">
    <location>
        <begin position="766"/>
        <end position="818"/>
    </location>
</feature>
<evidence type="ECO:0000256" key="4">
    <source>
        <dbReference type="ARBA" id="ARBA00023242"/>
    </source>
</evidence>
<evidence type="ECO:0000256" key="3">
    <source>
        <dbReference type="ARBA" id="ARBA00023163"/>
    </source>
</evidence>
<proteinExistence type="predicted"/>
<feature type="compositionally biased region" description="Basic and acidic residues" evidence="5">
    <location>
        <begin position="1538"/>
        <end position="1550"/>
    </location>
</feature>
<feature type="compositionally biased region" description="Basic and acidic residues" evidence="5">
    <location>
        <begin position="1619"/>
        <end position="1637"/>
    </location>
</feature>
<comment type="caution">
    <text evidence="8">The sequence shown here is derived from an EMBL/GenBank/DDBJ whole genome shotgun (WGS) entry which is preliminary data.</text>
</comment>
<gene>
    <name evidence="8" type="ORF">TGDOM2_264120</name>
</gene>
<feature type="compositionally biased region" description="Basic and acidic residues" evidence="5">
    <location>
        <begin position="150"/>
        <end position="163"/>
    </location>
</feature>
<feature type="region of interest" description="Disordered" evidence="5">
    <location>
        <begin position="493"/>
        <end position="522"/>
    </location>
</feature>
<feature type="domain" description="HTH myb-type" evidence="7">
    <location>
        <begin position="714"/>
        <end position="757"/>
    </location>
</feature>
<dbReference type="VEuPathDB" id="ToxoDB:TGDOM2_264120"/>
<dbReference type="GO" id="GO:0000978">
    <property type="term" value="F:RNA polymerase II cis-regulatory region sequence-specific DNA binding"/>
    <property type="evidence" value="ECO:0007669"/>
    <property type="project" value="TreeGrafter"/>
</dbReference>
<feature type="region of interest" description="Disordered" evidence="5">
    <location>
        <begin position="140"/>
        <end position="190"/>
    </location>
</feature>
<feature type="compositionally biased region" description="Basic residues" evidence="5">
    <location>
        <begin position="1576"/>
        <end position="1591"/>
    </location>
</feature>
<dbReference type="Pfam" id="PF00249">
    <property type="entry name" value="Myb_DNA-binding"/>
    <property type="match status" value="2"/>
</dbReference>
<feature type="region of interest" description="Disordered" evidence="5">
    <location>
        <begin position="1319"/>
        <end position="1378"/>
    </location>
</feature>
<dbReference type="GO" id="GO:0019185">
    <property type="term" value="C:snRNA-activating protein complex"/>
    <property type="evidence" value="ECO:0007669"/>
    <property type="project" value="TreeGrafter"/>
</dbReference>
<feature type="domain" description="Myb-like" evidence="6">
    <location>
        <begin position="763"/>
        <end position="814"/>
    </location>
</feature>
<feature type="region of interest" description="Disordered" evidence="5">
    <location>
        <begin position="286"/>
        <end position="322"/>
    </location>
</feature>
<keyword evidence="2 8" id="KW-0238">DNA-binding</keyword>
<dbReference type="PANTHER" id="PTHR46621">
    <property type="entry name" value="SNRNA-ACTIVATING PROTEIN COMPLEX SUBUNIT 4"/>
    <property type="match status" value="1"/>
</dbReference>
<dbReference type="InterPro" id="IPR009057">
    <property type="entry name" value="Homeodomain-like_sf"/>
</dbReference>
<dbReference type="SMART" id="SM00717">
    <property type="entry name" value="SANT"/>
    <property type="match status" value="3"/>
</dbReference>
<feature type="region of interest" description="Disordered" evidence="5">
    <location>
        <begin position="1056"/>
        <end position="1093"/>
    </location>
</feature>
<keyword evidence="3" id="KW-0804">Transcription</keyword>
<dbReference type="PROSITE" id="PS50090">
    <property type="entry name" value="MYB_LIKE"/>
    <property type="match status" value="2"/>
</dbReference>
<feature type="region of interest" description="Disordered" evidence="5">
    <location>
        <begin position="1494"/>
        <end position="1684"/>
    </location>
</feature>
<dbReference type="OrthoDB" id="2143914at2759"/>
<dbReference type="CDD" id="cd00167">
    <property type="entry name" value="SANT"/>
    <property type="match status" value="3"/>
</dbReference>
<sequence>MYFPLCPPDSPARSLQPSAFVARDSPGSGVNTQRTGSFSRTGAPSSLQPHHVISTSLHAHRSGAMFAPSCASVPSPVCVSSAQNGSASTPSLALLRVLPERELKLVEHFAVLCRLERQVEAQVARLSGLRDRMHAQHARLQFQLQQPRHLRADRGNRRQRDRSDDEDAGFESEGEEGKSTSLLLNDAGQPLPSNSDAIHIWTLRNRLQHFSKGSSRAKLSAAASKAGALVCVSTAVGRKTRGAQGKDLEKKVNSLLAGWDNARGDPGWSSAVLRWQLDRLKVKRRRRVKKEEEEGDDEEDGDVKSSEHAEKEEEEEEGEGVMRERMAGVSLRVFRAFVKELYRTLVSIPIPEHAVRALFDHCRLQPSPLALPALPSASELADDSFLPATPGELHPSKLLYATRSLLLAWRRLALPSASFTSVSPGDRHGGPLPARVPSFAEVLRAVCTAVSASLPKSVSWAFTPSECLSNFVTSVQPSDASLLPSLFLPATRGGEQRPDSVSSSASTVHVHKGPGEQGCLSAGAPGPSSWDYGSMSLPSLSRECTQGVDAPEHDFRLLATVEEAILRGLRQVLGGASPGKATDENALGHHALSGPAPRPVEGTARAQGPAGLEERGFAEATDALALAVLPNAGAQNENTETKGDTCKGASLVGTGTTLDGAIRAILARPEKVPILYFSSLLTQPVPPFAVFQVYLHLRKRSTEQHGLVCHRRWWSPEEDAALLRAVDTMGVQQRGAGKWMKVAALLPGRTNNQCRARYLYLAVEGKRHGLFSALEDLRLQVLVSCYGRGSWGKIARHLRGRTEMKCRERYENCLHDESKTLLWTSSEMSLLRVAADFFQQDWPAVARVICGRPAQQCREKFEELETEAEIEQTAIQFLRRFPEIPVHQADSWEAEASTKSAVVAWAEAHLLYLLRFFVCACGHLFADSVRKAASEGLLSFASFPAFQVEEPREQEGPLETNARGGSQETHRPKRQTDVRGTGERERLVRGIDAGPSPAARSAAIQFAKYLEALYALLLPASRRSAVSKPADPLSGAQLTVVGSSLGSRDVVPFQGESGTTVSPEQACLSSFPPQCPEPRSLSSPPPFTPSAMWATAHSDDRFPALGDRSHLSSACPPNSLATALRSLPSVSLQQTLSPNSPASLSPLLSFEKHTGASGETLQGSRGPEVRTDASGASGADEVEIPSDAGVACLFLLLAVEKGVGLGLGEQAPRLASLYKKGIREWKSKLANKGETWEDSGTVDTGKASPCLDLSETRSQVMRIGELREETLETIAEVPHPHQSPLGSGSSCLPDPRRPAHMAPAVAVSLLQWLAVSGGAGGPRPNRASESTALEERQALSNPPAERDGEPSVVASDSEEHAQTEVCSEPSASEGARGQSNFDKLVGFMSHEKGQSYATVPAKRPALRCLQQRPLPAALVEAATQAAATEMKLRGLDPRLVSDASTAGKDRRKKANQVLSRCSRATRAPTERGQRLPQRIAAGLEVGSESRIDERLRASQEVESSRISQFRDQESGGNGSKTRRYYAQVPRRQVSARGRQREGSGRGRRAQEGSTEGGPDDGDMKEAETEETGEKRGHMKGGSKRGRSRGVKKGGMEEPQSALERPRRGRKGGPEICDDVGEKHRDQNASVEDGRNGEKGWPTAHVEERQFWKGDTETVDETHTQRVGQRKRDEKNRDETEMQPGEIFAESGVAEGLPIGSAGEVDVGQMCERAVVGLPLVDGRTGKKFTEVEAYTIAREVEEKIKAMYEAPKPAE</sequence>
<dbReference type="GO" id="GO:0001006">
    <property type="term" value="F:RNA polymerase III type 3 promoter sequence-specific DNA binding"/>
    <property type="evidence" value="ECO:0007669"/>
    <property type="project" value="TreeGrafter"/>
</dbReference>
<dbReference type="SUPFAM" id="SSF46689">
    <property type="entry name" value="Homeodomain-like"/>
    <property type="match status" value="2"/>
</dbReference>
<feature type="compositionally biased region" description="Basic and acidic residues" evidence="5">
    <location>
        <begin position="1561"/>
        <end position="1575"/>
    </location>
</feature>
<dbReference type="Gene3D" id="1.10.10.60">
    <property type="entry name" value="Homeodomain-like"/>
    <property type="match status" value="2"/>
</dbReference>
<organism evidence="8 9">
    <name type="scientific">Toxoplasma gondii GAB2-2007-GAL-DOM2</name>
    <dbReference type="NCBI Taxonomy" id="1130820"/>
    <lineage>
        <taxon>Eukaryota</taxon>
        <taxon>Sar</taxon>
        <taxon>Alveolata</taxon>
        <taxon>Apicomplexa</taxon>
        <taxon>Conoidasida</taxon>
        <taxon>Coccidia</taxon>
        <taxon>Eucoccidiorida</taxon>
        <taxon>Eimeriorina</taxon>
        <taxon>Sarcocystidae</taxon>
        <taxon>Toxoplasma</taxon>
    </lineage>
</organism>
<feature type="compositionally biased region" description="Basic and acidic residues" evidence="5">
    <location>
        <begin position="968"/>
        <end position="983"/>
    </location>
</feature>
<feature type="compositionally biased region" description="Polar residues" evidence="5">
    <location>
        <begin position="28"/>
        <end position="47"/>
    </location>
</feature>
<evidence type="ECO:0000259" key="7">
    <source>
        <dbReference type="PROSITE" id="PS51294"/>
    </source>
</evidence>
<evidence type="ECO:0000259" key="6">
    <source>
        <dbReference type="PROSITE" id="PS50090"/>
    </source>
</evidence>
<dbReference type="GO" id="GO:0042795">
    <property type="term" value="P:snRNA transcription by RNA polymerase II"/>
    <property type="evidence" value="ECO:0007669"/>
    <property type="project" value="TreeGrafter"/>
</dbReference>
<protein>
    <submittedName>
        <fullName evidence="8">Myb family DNA-binding domain-containing protein</fullName>
    </submittedName>
</protein>
<dbReference type="PANTHER" id="PTHR46621:SF1">
    <property type="entry name" value="SNRNA-ACTIVATING PROTEIN COMPLEX SUBUNIT 4"/>
    <property type="match status" value="1"/>
</dbReference>
<accession>A0A086JF55</accession>
<feature type="domain" description="Myb-like" evidence="6">
    <location>
        <begin position="714"/>
        <end position="762"/>
    </location>
</feature>
<evidence type="ECO:0000256" key="2">
    <source>
        <dbReference type="ARBA" id="ARBA00023125"/>
    </source>
</evidence>
<feature type="region of interest" description="Disordered" evidence="5">
    <location>
        <begin position="950"/>
        <end position="983"/>
    </location>
</feature>
<feature type="region of interest" description="Disordered" evidence="5">
    <location>
        <begin position="576"/>
        <end position="609"/>
    </location>
</feature>
<keyword evidence="4" id="KW-0539">Nucleus</keyword>
<feature type="region of interest" description="Disordered" evidence="5">
    <location>
        <begin position="1156"/>
        <end position="1181"/>
    </location>
</feature>
<feature type="region of interest" description="Disordered" evidence="5">
    <location>
        <begin position="1442"/>
        <end position="1475"/>
    </location>
</feature>
<feature type="compositionally biased region" description="Basic and acidic residues" evidence="5">
    <location>
        <begin position="302"/>
        <end position="311"/>
    </location>
</feature>
<dbReference type="InterPro" id="IPR017930">
    <property type="entry name" value="Myb_dom"/>
</dbReference>
<dbReference type="GO" id="GO:0042796">
    <property type="term" value="P:snRNA transcription by RNA polymerase III"/>
    <property type="evidence" value="ECO:0007669"/>
    <property type="project" value="TreeGrafter"/>
</dbReference>
<feature type="compositionally biased region" description="Basic and acidic residues" evidence="5">
    <location>
        <begin position="1644"/>
        <end position="1679"/>
    </location>
</feature>
<evidence type="ECO:0000256" key="5">
    <source>
        <dbReference type="SAM" id="MobiDB-lite"/>
    </source>
</evidence>
<name>A0A086JF55_TOXGO</name>
<feature type="compositionally biased region" description="Basic and acidic residues" evidence="5">
    <location>
        <begin position="1494"/>
        <end position="1513"/>
    </location>
</feature>
<evidence type="ECO:0000313" key="9">
    <source>
        <dbReference type="Proteomes" id="UP000028837"/>
    </source>
</evidence>
<dbReference type="Proteomes" id="UP000028837">
    <property type="component" value="Unassembled WGS sequence"/>
</dbReference>
<feature type="compositionally biased region" description="Polar residues" evidence="5">
    <location>
        <begin position="1056"/>
        <end position="1072"/>
    </location>
</feature>
<evidence type="ECO:0000256" key="1">
    <source>
        <dbReference type="ARBA" id="ARBA00023015"/>
    </source>
</evidence>